<comment type="caution">
    <text evidence="1">The sequence shown here is derived from an EMBL/GenBank/DDBJ whole genome shotgun (WGS) entry which is preliminary data.</text>
</comment>
<evidence type="ECO:0000313" key="2">
    <source>
        <dbReference type="Proteomes" id="UP001190700"/>
    </source>
</evidence>
<protein>
    <submittedName>
        <fullName evidence="1">Uncharacterized protein</fullName>
    </submittedName>
</protein>
<name>A0AAE0FB33_9CHLO</name>
<proteinExistence type="predicted"/>
<organism evidence="1 2">
    <name type="scientific">Cymbomonas tetramitiformis</name>
    <dbReference type="NCBI Taxonomy" id="36881"/>
    <lineage>
        <taxon>Eukaryota</taxon>
        <taxon>Viridiplantae</taxon>
        <taxon>Chlorophyta</taxon>
        <taxon>Pyramimonadophyceae</taxon>
        <taxon>Pyramimonadales</taxon>
        <taxon>Pyramimonadaceae</taxon>
        <taxon>Cymbomonas</taxon>
    </lineage>
</organism>
<reference evidence="1 2" key="1">
    <citation type="journal article" date="2015" name="Genome Biol. Evol.">
        <title>Comparative Genomics of a Bacterivorous Green Alga Reveals Evolutionary Causalities and Consequences of Phago-Mixotrophic Mode of Nutrition.</title>
        <authorList>
            <person name="Burns J.A."/>
            <person name="Paasch A."/>
            <person name="Narechania A."/>
            <person name="Kim E."/>
        </authorList>
    </citation>
    <scope>NUCLEOTIDE SEQUENCE [LARGE SCALE GENOMIC DNA]</scope>
    <source>
        <strain evidence="1 2">PLY_AMNH</strain>
    </source>
</reference>
<dbReference type="Proteomes" id="UP001190700">
    <property type="component" value="Unassembled WGS sequence"/>
</dbReference>
<sequence>MWHQACQLIERLYSERQLTSEETHHHEIALLEVPGGRALEIVMEGARRIAFVRHHSEQRQWQTAVQSQWVQWWAEAFVLERSPCTALLLPSMIGDSMWSLLASSKGGGLKRCTATQLVMALLSSDLTELQPRLDAVTCLLAAPEHSELSCRLLPWLLKRLPLDHPEVAALVAAALAAAPQPVRSSHVMELVRGAPMTACLLAVGTKDAELYESSAQRLQWQQRMQIIRLSLQVPSTCIQLVRMWCTNWWDGVKCRVSNQEVPPR</sequence>
<gene>
    <name evidence="1" type="ORF">CYMTET_34569</name>
</gene>
<dbReference type="EMBL" id="LGRX02021800">
    <property type="protein sequence ID" value="KAK3256289.1"/>
    <property type="molecule type" value="Genomic_DNA"/>
</dbReference>
<keyword evidence="2" id="KW-1185">Reference proteome</keyword>
<dbReference type="AlphaFoldDB" id="A0AAE0FB33"/>
<accession>A0AAE0FB33</accession>
<evidence type="ECO:0000313" key="1">
    <source>
        <dbReference type="EMBL" id="KAK3256289.1"/>
    </source>
</evidence>